<comment type="caution">
    <text evidence="1">The sequence shown here is derived from an EMBL/GenBank/DDBJ whole genome shotgun (WGS) entry which is preliminary data.</text>
</comment>
<dbReference type="AlphaFoldDB" id="A0AAP0QSZ1"/>
<gene>
    <name evidence="1" type="ORF">WN944_005870</name>
</gene>
<dbReference type="EMBL" id="JBCGBO010000003">
    <property type="protein sequence ID" value="KAK9213885.1"/>
    <property type="molecule type" value="Genomic_DNA"/>
</dbReference>
<keyword evidence="2" id="KW-1185">Reference proteome</keyword>
<accession>A0AAP0QSZ1</accession>
<dbReference type="Proteomes" id="UP001428341">
    <property type="component" value="Unassembled WGS sequence"/>
</dbReference>
<proteinExistence type="predicted"/>
<evidence type="ECO:0000313" key="1">
    <source>
        <dbReference type="EMBL" id="KAK9213885.1"/>
    </source>
</evidence>
<organism evidence="1 2">
    <name type="scientific">Citrus x changshan-huyou</name>
    <dbReference type="NCBI Taxonomy" id="2935761"/>
    <lineage>
        <taxon>Eukaryota</taxon>
        <taxon>Viridiplantae</taxon>
        <taxon>Streptophyta</taxon>
        <taxon>Embryophyta</taxon>
        <taxon>Tracheophyta</taxon>
        <taxon>Spermatophyta</taxon>
        <taxon>Magnoliopsida</taxon>
        <taxon>eudicotyledons</taxon>
        <taxon>Gunneridae</taxon>
        <taxon>Pentapetalae</taxon>
        <taxon>rosids</taxon>
        <taxon>malvids</taxon>
        <taxon>Sapindales</taxon>
        <taxon>Rutaceae</taxon>
        <taxon>Aurantioideae</taxon>
        <taxon>Citrus</taxon>
    </lineage>
</organism>
<reference evidence="1 2" key="1">
    <citation type="submission" date="2024-05" db="EMBL/GenBank/DDBJ databases">
        <title>Haplotype-resolved chromosome-level genome assembly of Huyou (Citrus changshanensis).</title>
        <authorList>
            <person name="Miao C."/>
            <person name="Chen W."/>
            <person name="Wu Y."/>
            <person name="Wang L."/>
            <person name="Zhao S."/>
            <person name="Grierson D."/>
            <person name="Xu C."/>
            <person name="Chen K."/>
        </authorList>
    </citation>
    <scope>NUCLEOTIDE SEQUENCE [LARGE SCALE GENOMIC DNA]</scope>
    <source>
        <strain evidence="1">01-14</strain>
        <tissue evidence="1">Leaf</tissue>
    </source>
</reference>
<protein>
    <submittedName>
        <fullName evidence="1">Uncharacterized protein</fullName>
    </submittedName>
</protein>
<name>A0AAP0QSZ1_9ROSI</name>
<sequence>MANWACAHQTSQRFFNHVDLLAELYKRKIIMKGENKGVEALRLSVRQRRKETESRERQNNMSVAFFVASYETTSTIMEDK</sequence>
<evidence type="ECO:0000313" key="2">
    <source>
        <dbReference type="Proteomes" id="UP001428341"/>
    </source>
</evidence>